<organism evidence="1 2">
    <name type="scientific">Pseudomonas plecoglossicida</name>
    <dbReference type="NCBI Taxonomy" id="70775"/>
    <lineage>
        <taxon>Bacteria</taxon>
        <taxon>Pseudomonadati</taxon>
        <taxon>Pseudomonadota</taxon>
        <taxon>Gammaproteobacteria</taxon>
        <taxon>Pseudomonadales</taxon>
        <taxon>Pseudomonadaceae</taxon>
        <taxon>Pseudomonas</taxon>
    </lineage>
</organism>
<sequence>MTTPFKAYTLGEDFAVREVTIVRKGLFCVDSKGVKHPRPKLFTSAKAAQDKARKWLADREAQLAKENELHEQRKKIVASY</sequence>
<protein>
    <submittedName>
        <fullName evidence="1">Uncharacterized protein</fullName>
    </submittedName>
</protein>
<accession>A0A2A3LW34</accession>
<dbReference type="EMBL" id="NTME01000070">
    <property type="protein sequence ID" value="PBJ92029.1"/>
    <property type="molecule type" value="Genomic_DNA"/>
</dbReference>
<name>A0A2A3LW34_PSEDL</name>
<dbReference type="RefSeq" id="WP_054904584.1">
    <property type="nucleotide sequence ID" value="NZ_NTME01000070.1"/>
</dbReference>
<gene>
    <name evidence="1" type="ORF">CMV24_29270</name>
</gene>
<proteinExistence type="predicted"/>
<dbReference type="AlphaFoldDB" id="A0A2A3LW34"/>
<evidence type="ECO:0000313" key="2">
    <source>
        <dbReference type="Proteomes" id="UP000218102"/>
    </source>
</evidence>
<comment type="caution">
    <text evidence="1">The sequence shown here is derived from an EMBL/GenBank/DDBJ whole genome shotgun (WGS) entry which is preliminary data.</text>
</comment>
<reference evidence="1 2" key="1">
    <citation type="submission" date="2017-09" db="EMBL/GenBank/DDBJ databases">
        <authorList>
            <person name="Ehlers B."/>
            <person name="Leendertz F.H."/>
        </authorList>
    </citation>
    <scope>NUCLEOTIDE SEQUENCE [LARGE SCALE GENOMIC DNA]</scope>
    <source>
        <strain evidence="1 2">DJ-1</strain>
    </source>
</reference>
<dbReference type="Proteomes" id="UP000218102">
    <property type="component" value="Unassembled WGS sequence"/>
</dbReference>
<evidence type="ECO:0000313" key="1">
    <source>
        <dbReference type="EMBL" id="PBJ92029.1"/>
    </source>
</evidence>